<dbReference type="GO" id="GO:0003723">
    <property type="term" value="F:RNA binding"/>
    <property type="evidence" value="ECO:0007669"/>
    <property type="project" value="InterPro"/>
</dbReference>
<keyword evidence="14" id="KW-1185">Reference proteome</keyword>
<keyword evidence="2" id="KW-0479">Metal-binding</keyword>
<evidence type="ECO:0000256" key="4">
    <source>
        <dbReference type="ARBA" id="ARBA00022833"/>
    </source>
</evidence>
<evidence type="ECO:0000256" key="2">
    <source>
        <dbReference type="ARBA" id="ARBA00022723"/>
    </source>
</evidence>
<dbReference type="EMBL" id="CAKKNE010000005">
    <property type="protein sequence ID" value="CAH0377926.1"/>
    <property type="molecule type" value="Genomic_DNA"/>
</dbReference>
<evidence type="ECO:0000313" key="13">
    <source>
        <dbReference type="EMBL" id="CAH0377926.1"/>
    </source>
</evidence>
<sequence>MDPTRPTRVAEAILQKYNSLQVKDEGWTVVAGIAAVDAGGHVHVLAAASGCKCVGKLEKCDDVVRDGHAEVVARRAFRRALLDDADAYDIARSGECWLFATAPPCGDAAIYELDDSTIAFSGAKLGDWRREDTQVTGAVRLKPGRSDVPVDRRSGSLSCSDKILKWSVCGLPGALLRARFPDDIPLKGVVVSAQPRAATLEQALDRALFQRAEYLAAACHERPPLLRTRVTDVGADVAARRGVGKPSSLIVAWWRGCGPSPEILIAATGRPRGATKSSKAVPRLATASFLEKLGVRDRAAHVAKAPRRALDVAAREVLRADLAKRSTHPQLPPACLLVPEGVDGCRVRLDDD</sequence>
<evidence type="ECO:0000259" key="12">
    <source>
        <dbReference type="PROSITE" id="PS50141"/>
    </source>
</evidence>
<dbReference type="OrthoDB" id="10268011at2759"/>
<comment type="catalytic activity">
    <reaction evidence="11">
        <text>adenosine(37) in tRNA(Ala) + H2O + H(+) = inosine(37) in tRNA(Ala) + NH4(+)</text>
        <dbReference type="Rhea" id="RHEA:50968"/>
        <dbReference type="Rhea" id="RHEA-COMP:12855"/>
        <dbReference type="Rhea" id="RHEA-COMP:12856"/>
        <dbReference type="ChEBI" id="CHEBI:15377"/>
        <dbReference type="ChEBI" id="CHEBI:15378"/>
        <dbReference type="ChEBI" id="CHEBI:28938"/>
        <dbReference type="ChEBI" id="CHEBI:74411"/>
        <dbReference type="ChEBI" id="CHEBI:82852"/>
        <dbReference type="EC" id="3.5.4.34"/>
    </reaction>
</comment>
<protein>
    <recommendedName>
        <fullName evidence="9">tRNA-specific adenosine deaminase 1</fullName>
        <ecNumber evidence="8">3.5.4.34</ecNumber>
    </recommendedName>
    <alternativeName>
        <fullName evidence="10">tRNA-specific adenosine-37 deaminase</fullName>
    </alternativeName>
</protein>
<dbReference type="PROSITE" id="PS50141">
    <property type="entry name" value="A_DEAMIN_EDITASE"/>
    <property type="match status" value="1"/>
</dbReference>
<dbReference type="Pfam" id="PF02137">
    <property type="entry name" value="A_deamin"/>
    <property type="match status" value="1"/>
</dbReference>
<feature type="domain" description="A to I editase" evidence="12">
    <location>
        <begin position="46"/>
        <end position="293"/>
    </location>
</feature>
<dbReference type="GO" id="GO:0043829">
    <property type="term" value="F:tRNA-specific adenosine-37 deaminase activity"/>
    <property type="evidence" value="ECO:0007669"/>
    <property type="project" value="UniProtKB-EC"/>
</dbReference>
<comment type="similarity">
    <text evidence="7">Belongs to the ADAT1 family.</text>
</comment>
<reference evidence="13" key="1">
    <citation type="submission" date="2021-11" db="EMBL/GenBank/DDBJ databases">
        <authorList>
            <consortium name="Genoscope - CEA"/>
            <person name="William W."/>
        </authorList>
    </citation>
    <scope>NUCLEOTIDE SEQUENCE</scope>
</reference>
<keyword evidence="4" id="KW-0862">Zinc</keyword>
<dbReference type="Proteomes" id="UP000789595">
    <property type="component" value="Unassembled WGS sequence"/>
</dbReference>
<keyword evidence="3" id="KW-0378">Hydrolase</keyword>
<comment type="function">
    <text evidence="6">Specifically deaminates adenosine-37 to inosine in tRNA-Ala.</text>
</comment>
<dbReference type="AlphaFoldDB" id="A0A8J2T0L5"/>
<keyword evidence="1" id="KW-0819">tRNA processing</keyword>
<dbReference type="PANTHER" id="PTHR46516">
    <property type="entry name" value="TRNA-SPECIFIC ADENOSINE DEAMINASE 1"/>
    <property type="match status" value="1"/>
</dbReference>
<evidence type="ECO:0000256" key="10">
    <source>
        <dbReference type="ARBA" id="ARBA00041760"/>
    </source>
</evidence>
<dbReference type="EC" id="3.5.4.34" evidence="8"/>
<organism evidence="13 14">
    <name type="scientific">Pelagomonas calceolata</name>
    <dbReference type="NCBI Taxonomy" id="35677"/>
    <lineage>
        <taxon>Eukaryota</taxon>
        <taxon>Sar</taxon>
        <taxon>Stramenopiles</taxon>
        <taxon>Ochrophyta</taxon>
        <taxon>Pelagophyceae</taxon>
        <taxon>Pelagomonadales</taxon>
        <taxon>Pelagomonadaceae</taxon>
        <taxon>Pelagomonas</taxon>
    </lineage>
</organism>
<dbReference type="PANTHER" id="PTHR46516:SF1">
    <property type="entry name" value="TRNA-SPECIFIC ADENOSINE DEAMINASE 1"/>
    <property type="match status" value="1"/>
</dbReference>
<dbReference type="SMART" id="SM00552">
    <property type="entry name" value="ADEAMc"/>
    <property type="match status" value="1"/>
</dbReference>
<dbReference type="InterPro" id="IPR002466">
    <property type="entry name" value="A_deamin"/>
</dbReference>
<evidence type="ECO:0000256" key="7">
    <source>
        <dbReference type="ARBA" id="ARBA00038326"/>
    </source>
</evidence>
<evidence type="ECO:0000256" key="11">
    <source>
        <dbReference type="ARBA" id="ARBA00047635"/>
    </source>
</evidence>
<comment type="cofactor">
    <cofactor evidence="5">
        <name>1D-myo-inositol hexakisphosphate</name>
        <dbReference type="ChEBI" id="CHEBI:58130"/>
    </cofactor>
</comment>
<evidence type="ECO:0000256" key="1">
    <source>
        <dbReference type="ARBA" id="ARBA00022694"/>
    </source>
</evidence>
<evidence type="ECO:0000256" key="8">
    <source>
        <dbReference type="ARBA" id="ARBA00038940"/>
    </source>
</evidence>
<evidence type="ECO:0000256" key="5">
    <source>
        <dbReference type="ARBA" id="ARBA00037026"/>
    </source>
</evidence>
<dbReference type="GO" id="GO:0008033">
    <property type="term" value="P:tRNA processing"/>
    <property type="evidence" value="ECO:0007669"/>
    <property type="project" value="UniProtKB-KW"/>
</dbReference>
<proteinExistence type="inferred from homology"/>
<comment type="caution">
    <text evidence="13">The sequence shown here is derived from an EMBL/GenBank/DDBJ whole genome shotgun (WGS) entry which is preliminary data.</text>
</comment>
<evidence type="ECO:0000313" key="14">
    <source>
        <dbReference type="Proteomes" id="UP000789595"/>
    </source>
</evidence>
<evidence type="ECO:0000256" key="3">
    <source>
        <dbReference type="ARBA" id="ARBA00022801"/>
    </source>
</evidence>
<evidence type="ECO:0000256" key="9">
    <source>
        <dbReference type="ARBA" id="ARBA00040502"/>
    </source>
</evidence>
<evidence type="ECO:0000256" key="6">
    <source>
        <dbReference type="ARBA" id="ARBA00037784"/>
    </source>
</evidence>
<gene>
    <name evidence="13" type="ORF">PECAL_5P24430</name>
</gene>
<dbReference type="GO" id="GO:0046872">
    <property type="term" value="F:metal ion binding"/>
    <property type="evidence" value="ECO:0007669"/>
    <property type="project" value="UniProtKB-KW"/>
</dbReference>
<accession>A0A8J2T0L5</accession>
<name>A0A8J2T0L5_9STRA</name>